<dbReference type="CDD" id="cd13405">
    <property type="entry name" value="TNFRSF14_teleost"/>
    <property type="match status" value="1"/>
</dbReference>
<feature type="domain" description="TNFR-Cys" evidence="4">
    <location>
        <begin position="60"/>
        <end position="102"/>
    </location>
</feature>
<dbReference type="Proteomes" id="UP000281406">
    <property type="component" value="Unassembled WGS sequence"/>
</dbReference>
<dbReference type="SMART" id="SM00208">
    <property type="entry name" value="TNFR"/>
    <property type="match status" value="4"/>
</dbReference>
<dbReference type="GO" id="GO:2000406">
    <property type="term" value="P:positive regulation of T cell migration"/>
    <property type="evidence" value="ECO:0007669"/>
    <property type="project" value="TreeGrafter"/>
</dbReference>
<keyword evidence="3" id="KW-0732">Signal</keyword>
<comment type="caution">
    <text evidence="1">Lacks conserved residue(s) required for the propagation of feature annotation.</text>
</comment>
<comment type="caution">
    <text evidence="5">The sequence shown here is derived from an EMBL/GenBank/DDBJ whole genome shotgun (WGS) entry which is preliminary data.</text>
</comment>
<evidence type="ECO:0000256" key="1">
    <source>
        <dbReference type="PROSITE-ProRule" id="PRU00206"/>
    </source>
</evidence>
<dbReference type="PRINTS" id="PR01680">
    <property type="entry name" value="TNFACTORR6"/>
</dbReference>
<feature type="chain" id="PRO_5018189823" evidence="3">
    <location>
        <begin position="24"/>
        <end position="257"/>
    </location>
</feature>
<dbReference type="PANTHER" id="PTHR46838:SF1">
    <property type="entry name" value="TUMOR NECROSIS FACTOR RECEPTOR SUPERFAMILY MEMBER 14"/>
    <property type="match status" value="1"/>
</dbReference>
<dbReference type="FunFam" id="2.10.50.10:FF:000088">
    <property type="entry name" value="Si:ch211-261n11.7"/>
    <property type="match status" value="1"/>
</dbReference>
<dbReference type="OrthoDB" id="10031141at2759"/>
<feature type="transmembrane region" description="Helical" evidence="2">
    <location>
        <begin position="228"/>
        <end position="247"/>
    </location>
</feature>
<proteinExistence type="predicted"/>
<dbReference type="GO" id="GO:0007165">
    <property type="term" value="P:signal transduction"/>
    <property type="evidence" value="ECO:0007669"/>
    <property type="project" value="InterPro"/>
</dbReference>
<reference evidence="5 6" key="1">
    <citation type="submission" date="2018-10" db="EMBL/GenBank/DDBJ databases">
        <title>Genome assembly for a Yunnan-Guizhou Plateau 3E fish, Anabarilius grahami (Regan), and its evolutionary and genetic applications.</title>
        <authorList>
            <person name="Jiang W."/>
        </authorList>
    </citation>
    <scope>NUCLEOTIDE SEQUENCE [LARGE SCALE GENOMIC DNA]</scope>
    <source>
        <strain evidence="5">AG-KIZ</strain>
        <tissue evidence="5">Muscle</tissue>
    </source>
</reference>
<dbReference type="PROSITE" id="PS50050">
    <property type="entry name" value="TNFR_NGFR_2"/>
    <property type="match status" value="1"/>
</dbReference>
<name>A0A3N0XMI8_ANAGA</name>
<keyword evidence="6" id="KW-1185">Reference proteome</keyword>
<dbReference type="InterPro" id="IPR001368">
    <property type="entry name" value="TNFR/NGFR_Cys_rich_reg"/>
</dbReference>
<gene>
    <name evidence="5" type="ORF">DPX16_21921</name>
</gene>
<keyword evidence="1" id="KW-1015">Disulfide bond</keyword>
<accession>A0A3N0XMI8</accession>
<evidence type="ECO:0000313" key="5">
    <source>
        <dbReference type="EMBL" id="ROI74372.1"/>
    </source>
</evidence>
<dbReference type="PANTHER" id="PTHR46838">
    <property type="entry name" value="TUMOR NECROSIS FACTOR RECEPTOR SUPERFAMILY MEMBER 14"/>
    <property type="match status" value="1"/>
</dbReference>
<evidence type="ECO:0000256" key="3">
    <source>
        <dbReference type="SAM" id="SignalP"/>
    </source>
</evidence>
<dbReference type="FunFam" id="2.10.50.10:FF:000007">
    <property type="entry name" value="TNF receptor superfamily member 14"/>
    <property type="match status" value="1"/>
</dbReference>
<dbReference type="GO" id="GO:0050830">
    <property type="term" value="P:defense response to Gram-positive bacterium"/>
    <property type="evidence" value="ECO:0007669"/>
    <property type="project" value="TreeGrafter"/>
</dbReference>
<dbReference type="PROSITE" id="PS00652">
    <property type="entry name" value="TNFR_NGFR_1"/>
    <property type="match status" value="1"/>
</dbReference>
<dbReference type="GO" id="GO:0004888">
    <property type="term" value="F:transmembrane signaling receptor activity"/>
    <property type="evidence" value="ECO:0007669"/>
    <property type="project" value="InterPro"/>
</dbReference>
<dbReference type="EMBL" id="RJVU01069130">
    <property type="protein sequence ID" value="ROI74372.1"/>
    <property type="molecule type" value="Genomic_DNA"/>
</dbReference>
<keyword evidence="2" id="KW-1133">Transmembrane helix</keyword>
<feature type="repeat" description="TNFR-Cys" evidence="1">
    <location>
        <begin position="60"/>
        <end position="102"/>
    </location>
</feature>
<dbReference type="GO" id="GO:0002720">
    <property type="term" value="P:positive regulation of cytokine production involved in immune response"/>
    <property type="evidence" value="ECO:0007669"/>
    <property type="project" value="TreeGrafter"/>
</dbReference>
<dbReference type="Gene3D" id="2.10.50.10">
    <property type="entry name" value="Tumor Necrosis Factor Receptor, subunit A, domain 2"/>
    <property type="match status" value="3"/>
</dbReference>
<feature type="signal peptide" evidence="3">
    <location>
        <begin position="1"/>
        <end position="23"/>
    </location>
</feature>
<feature type="disulfide bond" evidence="1">
    <location>
        <begin position="61"/>
        <end position="76"/>
    </location>
</feature>
<keyword evidence="5" id="KW-0675">Receptor</keyword>
<dbReference type="AlphaFoldDB" id="A0A3N0XMI8"/>
<sequence length="257" mass="28346">MFTLKIIVLFTVIVPLHYDFCWCRCVDAEYEMDGQCCPMCAAGNRVYRHCTEDTSTTCAPCLKFSFIDEPSGLTKCFDCTVCDESRGLRVNKACTRGSDTVCETLEQFYCTERIKDSCRNAVRHSECSAGQYIKQAGTPSTDTVCADCEADTYSDGSFSSCLPHTQCEALGLTETSPGTRSSDRECGNTTAPIALSVTVTLIIIIIAVISVFTIVHIRKKKRSGSGKLYSICSECFCSIRCIVVFHINVFSMQTQPD</sequence>
<dbReference type="Pfam" id="PF00020">
    <property type="entry name" value="TNFR_c6"/>
    <property type="match status" value="2"/>
</dbReference>
<keyword evidence="2" id="KW-0812">Transmembrane</keyword>
<evidence type="ECO:0000256" key="2">
    <source>
        <dbReference type="SAM" id="Phobius"/>
    </source>
</evidence>
<dbReference type="GO" id="GO:0006955">
    <property type="term" value="P:immune response"/>
    <property type="evidence" value="ECO:0007669"/>
    <property type="project" value="InterPro"/>
</dbReference>
<dbReference type="GO" id="GO:0046642">
    <property type="term" value="P:negative regulation of alpha-beta T cell proliferation"/>
    <property type="evidence" value="ECO:0007669"/>
    <property type="project" value="TreeGrafter"/>
</dbReference>
<protein>
    <submittedName>
        <fullName evidence="5">Tumor necrosis factor receptor superfamily member 14</fullName>
    </submittedName>
</protein>
<evidence type="ECO:0000259" key="4">
    <source>
        <dbReference type="PROSITE" id="PS50050"/>
    </source>
</evidence>
<feature type="transmembrane region" description="Helical" evidence="2">
    <location>
        <begin position="193"/>
        <end position="216"/>
    </location>
</feature>
<dbReference type="GO" id="GO:0006915">
    <property type="term" value="P:apoptotic process"/>
    <property type="evidence" value="ECO:0007669"/>
    <property type="project" value="InterPro"/>
</dbReference>
<evidence type="ECO:0000313" key="6">
    <source>
        <dbReference type="Proteomes" id="UP000281406"/>
    </source>
</evidence>
<dbReference type="InterPro" id="IPR008063">
    <property type="entry name" value="Fas_rcpt"/>
</dbReference>
<dbReference type="SUPFAM" id="SSF57586">
    <property type="entry name" value="TNF receptor-like"/>
    <property type="match status" value="2"/>
</dbReference>
<dbReference type="GO" id="GO:0009897">
    <property type="term" value="C:external side of plasma membrane"/>
    <property type="evidence" value="ECO:0007669"/>
    <property type="project" value="TreeGrafter"/>
</dbReference>
<organism evidence="5 6">
    <name type="scientific">Anabarilius grahami</name>
    <name type="common">Kanglang fish</name>
    <name type="synonym">Barilius grahami</name>
    <dbReference type="NCBI Taxonomy" id="495550"/>
    <lineage>
        <taxon>Eukaryota</taxon>
        <taxon>Metazoa</taxon>
        <taxon>Chordata</taxon>
        <taxon>Craniata</taxon>
        <taxon>Vertebrata</taxon>
        <taxon>Euteleostomi</taxon>
        <taxon>Actinopterygii</taxon>
        <taxon>Neopterygii</taxon>
        <taxon>Teleostei</taxon>
        <taxon>Ostariophysi</taxon>
        <taxon>Cypriniformes</taxon>
        <taxon>Xenocyprididae</taxon>
        <taxon>Xenocypridinae</taxon>
        <taxon>Xenocypridinae incertae sedis</taxon>
        <taxon>Anabarilius</taxon>
    </lineage>
</organism>
<keyword evidence="2" id="KW-0472">Membrane</keyword>
<dbReference type="GO" id="GO:0050829">
    <property type="term" value="P:defense response to Gram-negative bacterium"/>
    <property type="evidence" value="ECO:0007669"/>
    <property type="project" value="TreeGrafter"/>
</dbReference>